<dbReference type="Proteomes" id="UP000245921">
    <property type="component" value="Unassembled WGS sequence"/>
</dbReference>
<dbReference type="Pfam" id="PF19610">
    <property type="entry name" value="DUF6115"/>
    <property type="match status" value="1"/>
</dbReference>
<reference evidence="2 3" key="1">
    <citation type="submission" date="2018-05" db="EMBL/GenBank/DDBJ databases">
        <title>Genomic Encyclopedia of Type Strains, Phase IV (KMG-IV): sequencing the most valuable type-strain genomes for metagenomic binning, comparative biology and taxonomic classification.</title>
        <authorList>
            <person name="Goeker M."/>
        </authorList>
    </citation>
    <scope>NUCLEOTIDE SEQUENCE [LARGE SCALE GENOMIC DNA]</scope>
    <source>
        <strain evidence="2 3">DSM 24906</strain>
    </source>
</reference>
<proteinExistence type="predicted"/>
<keyword evidence="3" id="KW-1185">Reference proteome</keyword>
<dbReference type="InterPro" id="IPR046118">
    <property type="entry name" value="DUF6115"/>
</dbReference>
<gene>
    <name evidence="2" type="ORF">C7380_102169</name>
</gene>
<sequence length="142" mass="16647">MDFIILFLLIILIFLLVLILMFLYKSKNKLDEKLENYRFEMEDELTKIINNYDILFEQNLKKLDLLINKYNKISSKQESIKITNASVEGKKKILYSQNEEENLKIKKILQLINSGNSPESVAKIMGIGTGEVNLYVNFYNDK</sequence>
<dbReference type="RefSeq" id="WP_109603872.1">
    <property type="nucleotide sequence ID" value="NZ_QGGI01000002.1"/>
</dbReference>
<accession>A0AA45HJK3</accession>
<dbReference type="EMBL" id="QGGI01000002">
    <property type="protein sequence ID" value="PWJ96252.1"/>
    <property type="molecule type" value="Genomic_DNA"/>
</dbReference>
<name>A0AA45HJK3_9BACT</name>
<comment type="caution">
    <text evidence="2">The sequence shown here is derived from an EMBL/GenBank/DDBJ whole genome shotgun (WGS) entry which is preliminary data.</text>
</comment>
<keyword evidence="1" id="KW-0472">Membrane</keyword>
<keyword evidence="1" id="KW-1133">Transmembrane helix</keyword>
<evidence type="ECO:0000256" key="1">
    <source>
        <dbReference type="SAM" id="Phobius"/>
    </source>
</evidence>
<dbReference type="AlphaFoldDB" id="A0AA45HJK3"/>
<protein>
    <submittedName>
        <fullName evidence="2">Uncharacterized protein</fullName>
    </submittedName>
</protein>
<evidence type="ECO:0000313" key="3">
    <source>
        <dbReference type="Proteomes" id="UP000245921"/>
    </source>
</evidence>
<evidence type="ECO:0000313" key="2">
    <source>
        <dbReference type="EMBL" id="PWJ96252.1"/>
    </source>
</evidence>
<feature type="transmembrane region" description="Helical" evidence="1">
    <location>
        <begin position="6"/>
        <end position="24"/>
    </location>
</feature>
<keyword evidence="1" id="KW-0812">Transmembrane</keyword>
<organism evidence="2 3">
    <name type="scientific">Oceanotoga teriensis</name>
    <dbReference type="NCBI Taxonomy" id="515440"/>
    <lineage>
        <taxon>Bacteria</taxon>
        <taxon>Thermotogati</taxon>
        <taxon>Thermotogota</taxon>
        <taxon>Thermotogae</taxon>
        <taxon>Petrotogales</taxon>
        <taxon>Petrotogaceae</taxon>
        <taxon>Oceanotoga</taxon>
    </lineage>
</organism>